<feature type="non-terminal residue" evidence="1">
    <location>
        <position position="103"/>
    </location>
</feature>
<dbReference type="AlphaFoldDB" id="K6UF53"/>
<dbReference type="KEGG" id="pcy:PCYB_002500"/>
<dbReference type="Proteomes" id="UP000006319">
    <property type="component" value="Unassembled WGS sequence"/>
</dbReference>
<accession>K6UF53</accession>
<gene>
    <name evidence="1" type="ORF">PCYB_002500</name>
</gene>
<evidence type="ECO:0000313" key="2">
    <source>
        <dbReference type="Proteomes" id="UP000006319"/>
    </source>
</evidence>
<name>K6UF53_PLACD</name>
<dbReference type="VEuPathDB" id="PlasmoDB:PCYB_002500"/>
<keyword evidence="2" id="KW-1185">Reference proteome</keyword>
<dbReference type="Pfam" id="PF05795">
    <property type="entry name" value="Plasmodium_Vir"/>
    <property type="match status" value="1"/>
</dbReference>
<dbReference type="GeneID" id="14696043"/>
<protein>
    <submittedName>
        <fullName evidence="1">Uncharacterized protein</fullName>
    </submittedName>
</protein>
<dbReference type="InterPro" id="IPR008780">
    <property type="entry name" value="Plasmodium_Vir"/>
</dbReference>
<feature type="non-terminal residue" evidence="1">
    <location>
        <position position="1"/>
    </location>
</feature>
<proteinExistence type="predicted"/>
<reference evidence="1 2" key="1">
    <citation type="journal article" date="2012" name="Nat. Genet.">
        <title>Plasmodium cynomolgi genome sequences provide insight into Plasmodium vivax and the monkey malaria clade.</title>
        <authorList>
            <person name="Tachibana S."/>
            <person name="Sullivan S.A."/>
            <person name="Kawai S."/>
            <person name="Nakamura S."/>
            <person name="Kim H.R."/>
            <person name="Goto N."/>
            <person name="Arisue N."/>
            <person name="Palacpac N.M.Q."/>
            <person name="Honma H."/>
            <person name="Yagi M."/>
            <person name="Tougan T."/>
            <person name="Katakai Y."/>
            <person name="Kaneko O."/>
            <person name="Mita T."/>
            <person name="Kita K."/>
            <person name="Yasutomi Y."/>
            <person name="Sutton P.L."/>
            <person name="Shakhbatyan R."/>
            <person name="Horii T."/>
            <person name="Yasunaga T."/>
            <person name="Barnwell J.W."/>
            <person name="Escalante A.A."/>
            <person name="Carlton J.M."/>
            <person name="Tanabe K."/>
        </authorList>
    </citation>
    <scope>NUCLEOTIDE SEQUENCE [LARGE SCALE GENOMIC DNA]</scope>
    <source>
        <strain evidence="1 2">B</strain>
    </source>
</reference>
<evidence type="ECO:0000313" key="1">
    <source>
        <dbReference type="EMBL" id="GAB69501.1"/>
    </source>
</evidence>
<dbReference type="RefSeq" id="XP_004227719.1">
    <property type="nucleotide sequence ID" value="XM_004227671.1"/>
</dbReference>
<sequence>YFIFRYLCVYEANEKEAIEKGNDEEDISLCKNVIDEDNIWDGKIQNICEQFIKYFIFSSKNGNNMGVQKEDYCIEYFNYWLNDKLRSHVELSENRSKIYKHFE</sequence>
<dbReference type="EMBL" id="DF157233">
    <property type="protein sequence ID" value="GAB69501.1"/>
    <property type="molecule type" value="Genomic_DNA"/>
</dbReference>
<organism evidence="1 2">
    <name type="scientific">Plasmodium cynomolgi (strain B)</name>
    <dbReference type="NCBI Taxonomy" id="1120755"/>
    <lineage>
        <taxon>Eukaryota</taxon>
        <taxon>Sar</taxon>
        <taxon>Alveolata</taxon>
        <taxon>Apicomplexa</taxon>
        <taxon>Aconoidasida</taxon>
        <taxon>Haemosporida</taxon>
        <taxon>Plasmodiidae</taxon>
        <taxon>Plasmodium</taxon>
        <taxon>Plasmodium (Plasmodium)</taxon>
    </lineage>
</organism>